<feature type="compositionally biased region" description="Basic residues" evidence="1">
    <location>
        <begin position="186"/>
        <end position="199"/>
    </location>
</feature>
<reference evidence="3" key="1">
    <citation type="submission" date="2015-09" db="EMBL/GenBank/DDBJ databases">
        <authorList>
            <consortium name="Pathogen Informatics"/>
        </authorList>
    </citation>
    <scope>NUCLEOTIDE SEQUENCE [LARGE SCALE GENOMIC DNA]</scope>
    <source>
        <strain evidence="3">Lake Konstanz</strain>
    </source>
</reference>
<feature type="region of interest" description="Disordered" evidence="1">
    <location>
        <begin position="172"/>
        <end position="235"/>
    </location>
</feature>
<name>A0A0S4J0N3_BODSA</name>
<dbReference type="AlphaFoldDB" id="A0A0S4J0N3"/>
<sequence length="361" mass="40689">MSFAALLANTLAPCKPSEAQLTTADRWMNDDCKRHGLTREHVTVIRMDVESSLVHRNAVSMLYYKEKPAISVDSIVPIALENVKFAIREMRMRTLGSVKCSGELVLTCVAVTARWYGSWLPCFFQHRDKYFLKLAAEEMVPIVFSDNNEGVGEKAVYNFVYDAWKKFSTGPPHEAGGAEVVQPTPRLRKPRCDRGKKRTPQAEDTRPVVAPVQEPRQPVAQPLQKETRPTSYDGASAFQQTIPGREGADRKNVCMDGPNAHSSFLRRSATTSTRRLYCPHGRLQPLWGDTVKYEDTAPVPQSDMRAVFGEGDVTRLSRCYCTVGNDNVPETAPLREEIRAKWEQIDHPYNPKPAAKRKREP</sequence>
<evidence type="ECO:0000256" key="1">
    <source>
        <dbReference type="SAM" id="MobiDB-lite"/>
    </source>
</evidence>
<evidence type="ECO:0000313" key="2">
    <source>
        <dbReference type="EMBL" id="CUG77587.1"/>
    </source>
</evidence>
<dbReference type="Proteomes" id="UP000051952">
    <property type="component" value="Unassembled WGS sequence"/>
</dbReference>
<proteinExistence type="predicted"/>
<evidence type="ECO:0000313" key="3">
    <source>
        <dbReference type="Proteomes" id="UP000051952"/>
    </source>
</evidence>
<gene>
    <name evidence="2" type="ORF">BSAL_85500</name>
</gene>
<keyword evidence="3" id="KW-1185">Reference proteome</keyword>
<organism evidence="2 3">
    <name type="scientific">Bodo saltans</name>
    <name type="common">Flagellated protozoan</name>
    <dbReference type="NCBI Taxonomy" id="75058"/>
    <lineage>
        <taxon>Eukaryota</taxon>
        <taxon>Discoba</taxon>
        <taxon>Euglenozoa</taxon>
        <taxon>Kinetoplastea</taxon>
        <taxon>Metakinetoplastina</taxon>
        <taxon>Eubodonida</taxon>
        <taxon>Bodonidae</taxon>
        <taxon>Bodo</taxon>
    </lineage>
</organism>
<accession>A0A0S4J0N3</accession>
<dbReference type="VEuPathDB" id="TriTrypDB:BSAL_85500"/>
<protein>
    <submittedName>
        <fullName evidence="2">Uncharacterized protein</fullName>
    </submittedName>
</protein>
<dbReference type="EMBL" id="CYKH01001007">
    <property type="protein sequence ID" value="CUG77587.1"/>
    <property type="molecule type" value="Genomic_DNA"/>
</dbReference>
<feature type="region of interest" description="Disordered" evidence="1">
    <location>
        <begin position="341"/>
        <end position="361"/>
    </location>
</feature>